<feature type="compositionally biased region" description="Acidic residues" evidence="1">
    <location>
        <begin position="24"/>
        <end position="33"/>
    </location>
</feature>
<organism evidence="2">
    <name type="scientific">Allium chinense virus 1</name>
    <dbReference type="NCBI Taxonomy" id="2793720"/>
    <lineage>
        <taxon>Viruses</taxon>
        <taxon>Riboviria</taxon>
        <taxon>Orthornavirae</taxon>
        <taxon>Negarnaviricota</taxon>
        <taxon>Haploviricotina</taxon>
        <taxon>Monjiviricetes</taxon>
        <taxon>Mononegavirales</taxon>
        <taxon>Rhabdoviridae</taxon>
    </lineage>
</organism>
<sequence length="316" mass="35391">MDNHDYDDVSNPILDLPMSGIAGNDDEGDFFGDEDVYQNLQDTQGDPPLVNKNLTKEQESDEDVDDHDYNDADIDFVLEELREICSEQGIPCTGPMEQMVRIKHKKETIFYSSLTWFVRGITLANQTQIIPTVMNAMNDMKVETKLLQQASSKMNKEVEKASRLTGDIVEELNTITGKMQDSFRDSIQKFLEVHAKVNTSPHAPKGITIGDSMAMKDQTNSGVKVGGSAPTQTKPVEVEKETATPKAKQVIDGKKQILLRAGFKPNWIKDVGDDIIDMVYDDDMHASVSSVTLTPKIKKFIVDTIKERLTEFLQDD</sequence>
<protein>
    <submittedName>
        <fullName evidence="2">P</fullName>
    </submittedName>
</protein>
<name>A0A8D9UJ39_9RHAB</name>
<reference evidence="2" key="1">
    <citation type="journal article" date="2021" name="J. Anim. Genet.">
        <title>Illuminating the plant rhabdovirus landscape through metatranscriptomics data.</title>
        <authorList>
            <person name="Bejerman N."/>
            <person name="Dietzgen R.G."/>
            <person name="Debat H."/>
        </authorList>
    </citation>
    <scope>NUCLEOTIDE SEQUENCE</scope>
</reference>
<dbReference type="EMBL" id="BK014320">
    <property type="protein sequence ID" value="DAF42379.1"/>
    <property type="molecule type" value="Viral_cRNA"/>
</dbReference>
<feature type="region of interest" description="Disordered" evidence="1">
    <location>
        <begin position="1"/>
        <end position="33"/>
    </location>
</feature>
<evidence type="ECO:0000313" key="2">
    <source>
        <dbReference type="EMBL" id="DAF42379.1"/>
    </source>
</evidence>
<reference evidence="2" key="2">
    <citation type="journal article" date="2021" name="Viruses">
        <title>Illuminating the Plant Rhabdovirus Landscape through Metatranscriptomics Data.</title>
        <authorList>
            <person name="Bejerman N."/>
            <person name="Dietzgen R.G."/>
            <person name="Debat H."/>
        </authorList>
    </citation>
    <scope>NUCLEOTIDE SEQUENCE</scope>
</reference>
<evidence type="ECO:0000256" key="1">
    <source>
        <dbReference type="SAM" id="MobiDB-lite"/>
    </source>
</evidence>
<accession>A0A8D9UJ39</accession>
<proteinExistence type="predicted"/>